<evidence type="ECO:0008006" key="8">
    <source>
        <dbReference type="Google" id="ProtNLM"/>
    </source>
</evidence>
<dbReference type="PROSITE" id="PS50212">
    <property type="entry name" value="RASGEF_NTER"/>
    <property type="match status" value="1"/>
</dbReference>
<dbReference type="Pfam" id="PF00617">
    <property type="entry name" value="RasGEF"/>
    <property type="match status" value="1"/>
</dbReference>
<dbReference type="InterPro" id="IPR008937">
    <property type="entry name" value="Ras-like_GEF"/>
</dbReference>
<dbReference type="EMBL" id="QEAO01000047">
    <property type="protein sequence ID" value="TPX31310.1"/>
    <property type="molecule type" value="Genomic_DNA"/>
</dbReference>
<accession>A0A507BLV9</accession>
<feature type="compositionally biased region" description="Low complexity" evidence="3">
    <location>
        <begin position="109"/>
        <end position="120"/>
    </location>
</feature>
<dbReference type="GO" id="GO:0005085">
    <property type="term" value="F:guanyl-nucleotide exchange factor activity"/>
    <property type="evidence" value="ECO:0007669"/>
    <property type="project" value="UniProtKB-KW"/>
</dbReference>
<evidence type="ECO:0000256" key="3">
    <source>
        <dbReference type="SAM" id="MobiDB-lite"/>
    </source>
</evidence>
<keyword evidence="7" id="KW-1185">Reference proteome</keyword>
<feature type="region of interest" description="Disordered" evidence="3">
    <location>
        <begin position="89"/>
        <end position="137"/>
    </location>
</feature>
<feature type="compositionally biased region" description="Acidic residues" evidence="3">
    <location>
        <begin position="121"/>
        <end position="133"/>
    </location>
</feature>
<feature type="domain" description="N-terminal Ras-GEF" evidence="5">
    <location>
        <begin position="608"/>
        <end position="742"/>
    </location>
</feature>
<evidence type="ECO:0000256" key="2">
    <source>
        <dbReference type="PROSITE-ProRule" id="PRU00168"/>
    </source>
</evidence>
<dbReference type="OrthoDB" id="546434at2759"/>
<gene>
    <name evidence="6" type="ORF">SmJEL517_g05330</name>
</gene>
<evidence type="ECO:0000313" key="6">
    <source>
        <dbReference type="EMBL" id="TPX31310.1"/>
    </source>
</evidence>
<dbReference type="Gene3D" id="1.20.870.10">
    <property type="entry name" value="Son of sevenless (SoS) protein Chain: S domain 1"/>
    <property type="match status" value="1"/>
</dbReference>
<dbReference type="SUPFAM" id="SSF48366">
    <property type="entry name" value="Ras GEF"/>
    <property type="match status" value="1"/>
</dbReference>
<dbReference type="RefSeq" id="XP_031022769.1">
    <property type="nucleotide sequence ID" value="XM_031171256.1"/>
</dbReference>
<feature type="region of interest" description="Disordered" evidence="3">
    <location>
        <begin position="1"/>
        <end position="61"/>
    </location>
</feature>
<dbReference type="GO" id="GO:0007265">
    <property type="term" value="P:Ras protein signal transduction"/>
    <property type="evidence" value="ECO:0007669"/>
    <property type="project" value="TreeGrafter"/>
</dbReference>
<dbReference type="STRING" id="1806994.A0A507BLV9"/>
<dbReference type="InterPro" id="IPR019804">
    <property type="entry name" value="Ras_G-nucl-exch_fac_CS"/>
</dbReference>
<reference evidence="6 7" key="1">
    <citation type="journal article" date="2019" name="Sci. Rep.">
        <title>Comparative genomics of chytrid fungi reveal insights into the obligate biotrophic and pathogenic lifestyle of Synchytrium endobioticum.</title>
        <authorList>
            <person name="van de Vossenberg B.T.L.H."/>
            <person name="Warris S."/>
            <person name="Nguyen H.D.T."/>
            <person name="van Gent-Pelzer M.P.E."/>
            <person name="Joly D.L."/>
            <person name="van de Geest H.C."/>
            <person name="Bonants P.J.M."/>
            <person name="Smith D.S."/>
            <person name="Levesque C.A."/>
            <person name="van der Lee T.A.J."/>
        </authorList>
    </citation>
    <scope>NUCLEOTIDE SEQUENCE [LARGE SCALE GENOMIC DNA]</scope>
    <source>
        <strain evidence="6 7">JEL517</strain>
    </source>
</reference>
<protein>
    <recommendedName>
        <fullName evidence="8">Ras-GEF domain-containing protein</fullName>
    </recommendedName>
</protein>
<dbReference type="CDD" id="cd00155">
    <property type="entry name" value="RasGEF"/>
    <property type="match status" value="1"/>
</dbReference>
<dbReference type="PROSITE" id="PS00720">
    <property type="entry name" value="RASGEF"/>
    <property type="match status" value="1"/>
</dbReference>
<feature type="compositionally biased region" description="Polar residues" evidence="3">
    <location>
        <begin position="32"/>
        <end position="46"/>
    </location>
</feature>
<dbReference type="GeneID" id="42006553"/>
<sequence>MSDKPASVSAALEPKISVVQKKKRTTSEDSKMANNGQSSPIPSISAATGAGPTANDMGLHLNRGTVRGFGTLFRRSEKPILDVASGTLHATTKRSKGRTGVARAFASPSSDSGTESIDSSDGGDDLDESDSDSDTVSIYSTTHGKAAKPVQVFVHWNSAWSTIRLTCMSTVSDAIKAMLVEVTHSAGTEADDPSLYRLCKLDRNSPGQRTWLNPGQTLLQLKISDGDELRLRLVSHNEKMVLTIPPSSTKHTFEYNFDLTIKDAVANLLKDHLPTEEGRYGLYYPRFGIWLDDTKALFQYDIVQEIPVELRALAAEFLMRIQVPEFDTKFGIKVLPTLRVSDVTAMIHYNLNNRKLVLGHPGGRYGLYIPSSSRWMEEIKTLDQYEAVKTEDIHYKLQYQTFTVTSSDGAIQKFIVGSTTLVEHVLEMLSVNSTNSFEDTFGLYTYYGERLKDKDSIWTILKDMGIEQDVIYYRPLAQKICVCTSIDAEGHVEMDVDFSKPLKELLPFFCRRFGVRMVECGGCKDENGGVLDSEKSLNASRVSHASTIMIIKKPPSSILESPVSAVSAHSAASAVSTLVDGGASDLNIWEEREGNDMLQYIMNNQDPPIPVVSAGTLNKLVVQLTNEKGEGSTQYLDFVKAFLLTYQSFTNAFVLLRKLIERYHVPRQGAMTQREFEKFRLTVQLRVCNVFLQWTRKYTSDFMDPKNGDALIAEMTRFTETVLATDHPTMAKQIRKSITKLKEGPEALTVTLTKMMEAPPPSKPPKQGRDGVVHIFAYPAEEIARQLTIIEFSLYYNIRPSELLNQAWTKRDANVRAPGILALTRRFNAVACWVAKTLLDLKSVKARARRLHRLIEIATQLHALNNFSTLMAFIAGLNKAAIMRLKYTFKELSSSSRKKLADLEKLMTAENSYKAYRAALHTVNPPCIPYIGVYLIDLTYMEDGNPNMVDNLINFTKRTMISTVIRELQQYQSSPVNFRIVDELARLLNAFPDATDTFEKLLYELSLKREPRDQTPK</sequence>
<name>A0A507BLV9_9FUNG</name>
<proteinExistence type="predicted"/>
<comment type="caution">
    <text evidence="6">The sequence shown here is derived from an EMBL/GenBank/DDBJ whole genome shotgun (WGS) entry which is preliminary data.</text>
</comment>
<keyword evidence="1 2" id="KW-0344">Guanine-nucleotide releasing factor</keyword>
<dbReference type="Gene3D" id="1.10.840.10">
    <property type="entry name" value="Ras guanine-nucleotide exchange factors catalytic domain"/>
    <property type="match status" value="1"/>
</dbReference>
<dbReference type="GO" id="GO:0005886">
    <property type="term" value="C:plasma membrane"/>
    <property type="evidence" value="ECO:0007669"/>
    <property type="project" value="TreeGrafter"/>
</dbReference>
<organism evidence="6 7">
    <name type="scientific">Synchytrium microbalum</name>
    <dbReference type="NCBI Taxonomy" id="1806994"/>
    <lineage>
        <taxon>Eukaryota</taxon>
        <taxon>Fungi</taxon>
        <taxon>Fungi incertae sedis</taxon>
        <taxon>Chytridiomycota</taxon>
        <taxon>Chytridiomycota incertae sedis</taxon>
        <taxon>Chytridiomycetes</taxon>
        <taxon>Synchytriales</taxon>
        <taxon>Synchytriaceae</taxon>
        <taxon>Synchytrium</taxon>
    </lineage>
</organism>
<dbReference type="PANTHER" id="PTHR23113">
    <property type="entry name" value="GUANINE NUCLEOTIDE EXCHANGE FACTOR"/>
    <property type="match status" value="1"/>
</dbReference>
<dbReference type="AlphaFoldDB" id="A0A507BLV9"/>
<evidence type="ECO:0000256" key="1">
    <source>
        <dbReference type="ARBA" id="ARBA00022658"/>
    </source>
</evidence>
<dbReference type="InterPro" id="IPR000651">
    <property type="entry name" value="Ras-like_Gua-exchang_fac_N"/>
</dbReference>
<feature type="domain" description="Ras-GEF" evidence="4">
    <location>
        <begin position="779"/>
        <end position="1012"/>
    </location>
</feature>
<dbReference type="CDD" id="cd06224">
    <property type="entry name" value="REM"/>
    <property type="match status" value="1"/>
</dbReference>
<dbReference type="PROSITE" id="PS50009">
    <property type="entry name" value="RASGEF_CAT"/>
    <property type="match status" value="1"/>
</dbReference>
<dbReference type="SMART" id="SM00229">
    <property type="entry name" value="RasGEFN"/>
    <property type="match status" value="1"/>
</dbReference>
<evidence type="ECO:0000313" key="7">
    <source>
        <dbReference type="Proteomes" id="UP000319731"/>
    </source>
</evidence>
<dbReference type="InterPro" id="IPR001895">
    <property type="entry name" value="RASGEF_cat_dom"/>
</dbReference>
<dbReference type="Pfam" id="PF00618">
    <property type="entry name" value="RasGEF_N"/>
    <property type="match status" value="1"/>
</dbReference>
<evidence type="ECO:0000259" key="4">
    <source>
        <dbReference type="PROSITE" id="PS50009"/>
    </source>
</evidence>
<dbReference type="SMART" id="SM00147">
    <property type="entry name" value="RasGEF"/>
    <property type="match status" value="1"/>
</dbReference>
<evidence type="ECO:0000259" key="5">
    <source>
        <dbReference type="PROSITE" id="PS50212"/>
    </source>
</evidence>
<dbReference type="PANTHER" id="PTHR23113:SF366">
    <property type="entry name" value="RAS GUANINE NUCLEOTIDE EXCHANGE FACTOR R"/>
    <property type="match status" value="1"/>
</dbReference>
<dbReference type="Proteomes" id="UP000319731">
    <property type="component" value="Unassembled WGS sequence"/>
</dbReference>
<dbReference type="InterPro" id="IPR023578">
    <property type="entry name" value="Ras_GEF_dom_sf"/>
</dbReference>
<dbReference type="InterPro" id="IPR036964">
    <property type="entry name" value="RASGEF_cat_dom_sf"/>
</dbReference>